<name>A0AAD4T889_9MAGN</name>
<sequence>MIRARGRPRKPNQNPVLDFRSVQDDAWYTVDKPVYCKPNGTLTVRFMDFPDKDDDEVFHVEDFKTAKKLDEFVNRFRPACVQLQDKECYDMRRGSYVCALREEGEKEHKFYNGVIESIERELHTRKGGEEICSCIYVVGWLEGPGRNCTEQMGLKRICKLQPGSPLFDPALASFVKMARAQLT</sequence>
<accession>A0AAD4T889</accession>
<gene>
    <name evidence="2" type="ORF">MKW98_003802</name>
</gene>
<reference evidence="2" key="1">
    <citation type="submission" date="2022-04" db="EMBL/GenBank/DDBJ databases">
        <title>A functionally conserved STORR gene fusion in Papaver species that diverged 16.8 million years ago.</title>
        <authorList>
            <person name="Catania T."/>
        </authorList>
    </citation>
    <scope>NUCLEOTIDE SEQUENCE</scope>
    <source>
        <strain evidence="2">S-188037</strain>
    </source>
</reference>
<dbReference type="PANTHER" id="PTHR36384">
    <property type="entry name" value="SAWADEE PROTEIN"/>
    <property type="match status" value="1"/>
</dbReference>
<organism evidence="2 3">
    <name type="scientific">Papaver atlanticum</name>
    <dbReference type="NCBI Taxonomy" id="357466"/>
    <lineage>
        <taxon>Eukaryota</taxon>
        <taxon>Viridiplantae</taxon>
        <taxon>Streptophyta</taxon>
        <taxon>Embryophyta</taxon>
        <taxon>Tracheophyta</taxon>
        <taxon>Spermatophyta</taxon>
        <taxon>Magnoliopsida</taxon>
        <taxon>Ranunculales</taxon>
        <taxon>Papaveraceae</taxon>
        <taxon>Papaveroideae</taxon>
        <taxon>Papaver</taxon>
    </lineage>
</organism>
<dbReference type="EMBL" id="JAJJMB010004716">
    <property type="protein sequence ID" value="KAI3942203.1"/>
    <property type="molecule type" value="Genomic_DNA"/>
</dbReference>
<dbReference type="GO" id="GO:0003682">
    <property type="term" value="F:chromatin binding"/>
    <property type="evidence" value="ECO:0007669"/>
    <property type="project" value="InterPro"/>
</dbReference>
<protein>
    <recommendedName>
        <fullName evidence="1">SAWADEE domain-containing protein</fullName>
    </recommendedName>
</protein>
<proteinExistence type="predicted"/>
<dbReference type="Gene3D" id="2.30.30.140">
    <property type="match status" value="1"/>
</dbReference>
<evidence type="ECO:0000313" key="2">
    <source>
        <dbReference type="EMBL" id="KAI3942203.1"/>
    </source>
</evidence>
<evidence type="ECO:0000259" key="1">
    <source>
        <dbReference type="Pfam" id="PF16719"/>
    </source>
</evidence>
<dbReference type="Pfam" id="PF16719">
    <property type="entry name" value="SAWADEE"/>
    <property type="match status" value="1"/>
</dbReference>
<dbReference type="PANTHER" id="PTHR36384:SF1">
    <property type="entry name" value="SAWADEE PROTEIN"/>
    <property type="match status" value="1"/>
</dbReference>
<dbReference type="InterPro" id="IPR032001">
    <property type="entry name" value="SAWADEE_dom"/>
</dbReference>
<dbReference type="Proteomes" id="UP001202328">
    <property type="component" value="Unassembled WGS sequence"/>
</dbReference>
<dbReference type="AlphaFoldDB" id="A0AAD4T889"/>
<feature type="domain" description="SAWADEE" evidence="1">
    <location>
        <begin position="16"/>
        <end position="158"/>
    </location>
</feature>
<evidence type="ECO:0000313" key="3">
    <source>
        <dbReference type="Proteomes" id="UP001202328"/>
    </source>
</evidence>
<comment type="caution">
    <text evidence="2">The sequence shown here is derived from an EMBL/GenBank/DDBJ whole genome shotgun (WGS) entry which is preliminary data.</text>
</comment>
<keyword evidence="3" id="KW-1185">Reference proteome</keyword>